<dbReference type="AlphaFoldDB" id="A0A0U3FRE8"/>
<accession>A0A0U3FRE8</accession>
<gene>
    <name evidence="5" type="ORF">APZ00_18710</name>
</gene>
<evidence type="ECO:0000313" key="5">
    <source>
        <dbReference type="EMBL" id="ALV28830.1"/>
    </source>
</evidence>
<dbReference type="EMBL" id="CP013068">
    <property type="protein sequence ID" value="ALV28830.1"/>
    <property type="molecule type" value="Genomic_DNA"/>
</dbReference>
<dbReference type="KEGG" id="pphr:APZ00_18710"/>
<name>A0A0U3FRE8_9HYPH</name>
<evidence type="ECO:0000313" key="6">
    <source>
        <dbReference type="Proteomes" id="UP000064921"/>
    </source>
</evidence>
<dbReference type="Pfam" id="PF01546">
    <property type="entry name" value="Peptidase_M20"/>
    <property type="match status" value="1"/>
</dbReference>
<evidence type="ECO:0000259" key="4">
    <source>
        <dbReference type="Pfam" id="PF07687"/>
    </source>
</evidence>
<dbReference type="GO" id="GO:0006508">
    <property type="term" value="P:proteolysis"/>
    <property type="evidence" value="ECO:0007669"/>
    <property type="project" value="UniProtKB-KW"/>
</dbReference>
<protein>
    <recommendedName>
        <fullName evidence="4">Peptidase M20 dimerisation domain-containing protein</fullName>
    </recommendedName>
</protein>
<dbReference type="SUPFAM" id="SSF53187">
    <property type="entry name" value="Zn-dependent exopeptidases"/>
    <property type="match status" value="1"/>
</dbReference>
<keyword evidence="3" id="KW-0378">Hydrolase</keyword>
<keyword evidence="2" id="KW-0479">Metal-binding</keyword>
<evidence type="ECO:0000256" key="2">
    <source>
        <dbReference type="ARBA" id="ARBA00022723"/>
    </source>
</evidence>
<evidence type="ECO:0000256" key="1">
    <source>
        <dbReference type="ARBA" id="ARBA00022670"/>
    </source>
</evidence>
<keyword evidence="1" id="KW-0645">Protease</keyword>
<dbReference type="PANTHER" id="PTHR43270">
    <property type="entry name" value="BETA-ALA-HIS DIPEPTIDASE"/>
    <property type="match status" value="1"/>
</dbReference>
<evidence type="ECO:0000256" key="3">
    <source>
        <dbReference type="ARBA" id="ARBA00022801"/>
    </source>
</evidence>
<dbReference type="PANTHER" id="PTHR43270:SF12">
    <property type="entry name" value="SUCCINYL-DIAMINOPIMELATE DESUCCINYLASE"/>
    <property type="match status" value="1"/>
</dbReference>
<dbReference type="NCBIfam" id="NF005478">
    <property type="entry name" value="PRK07079.1"/>
    <property type="match status" value="1"/>
</dbReference>
<dbReference type="GO" id="GO:0046872">
    <property type="term" value="F:metal ion binding"/>
    <property type="evidence" value="ECO:0007669"/>
    <property type="project" value="UniProtKB-KW"/>
</dbReference>
<reference evidence="5 6" key="1">
    <citation type="submission" date="2015-10" db="EMBL/GenBank/DDBJ databases">
        <title>The world's first case of liver abscess caused by Pannonibacter phragmitetus.</title>
        <authorList>
            <person name="Ming D."/>
            <person name="Wang M."/>
            <person name="Zhou Y."/>
            <person name="Jiang T."/>
            <person name="Hu S."/>
        </authorList>
    </citation>
    <scope>NUCLEOTIDE SEQUENCE [LARGE SCALE GENOMIC DNA]</scope>
    <source>
        <strain evidence="5 6">31801</strain>
    </source>
</reference>
<organism evidence="5 6">
    <name type="scientific">Pannonibacter phragmitetus</name>
    <dbReference type="NCBI Taxonomy" id="121719"/>
    <lineage>
        <taxon>Bacteria</taxon>
        <taxon>Pseudomonadati</taxon>
        <taxon>Pseudomonadota</taxon>
        <taxon>Alphaproteobacteria</taxon>
        <taxon>Hyphomicrobiales</taxon>
        <taxon>Stappiaceae</taxon>
        <taxon>Pannonibacter</taxon>
    </lineage>
</organism>
<sequence>MSISDMTTRQDLIAAASRYVTEGGLETDLARLVAHKSVSQSEGTPEDLMAYLTGEMQPMLTAMGFDVAIHANPRPGGAPLLTGVRIEDPALPTVLVYGHGDVCNGEAHRWREGLSPFVLTREDDKLYGRGTADNKVQHLINLKAMELILKENGRLGFNAKVIIEMAEETGSYGLRDFFEEKKDLLASDVLIASDGPRLAADTPTMFMGSRGGMGIDLTVDLRPSDHHSGNFGGLLADPAIILAHAIASITDKRGQIRIKEWLPDSLTPDIREALKDLPPRRHDADWGQEDLTPSERVFGWNSMAVLAMANGNIDAPQNAISGKARATIQLRFVVGTDVEGVIPALRRHLDREGFPQVAVKPSRGEAFRATRFPPDHPWVKFVEQSLAETAGRKPHVLPNLAGSLPNDAFTEILGLPTIWVPHSHAECGQHGPNEHVLLPVMEEGMRLMTGLFLDIAEKGQSLPRRG</sequence>
<feature type="domain" description="Peptidase M20 dimerisation" evidence="4">
    <location>
        <begin position="209"/>
        <end position="352"/>
    </location>
</feature>
<proteinExistence type="predicted"/>
<dbReference type="Gene3D" id="3.30.70.360">
    <property type="match status" value="1"/>
</dbReference>
<dbReference type="InterPro" id="IPR002933">
    <property type="entry name" value="Peptidase_M20"/>
</dbReference>
<dbReference type="InterPro" id="IPR011650">
    <property type="entry name" value="Peptidase_M20_dimer"/>
</dbReference>
<dbReference type="Pfam" id="PF07687">
    <property type="entry name" value="M20_dimer"/>
    <property type="match status" value="1"/>
</dbReference>
<keyword evidence="6" id="KW-1185">Reference proteome</keyword>
<dbReference type="GO" id="GO:0008233">
    <property type="term" value="F:peptidase activity"/>
    <property type="evidence" value="ECO:0007669"/>
    <property type="project" value="UniProtKB-KW"/>
</dbReference>
<dbReference type="Gene3D" id="3.40.630.10">
    <property type="entry name" value="Zn peptidases"/>
    <property type="match status" value="1"/>
</dbReference>
<dbReference type="InterPro" id="IPR051458">
    <property type="entry name" value="Cyt/Met_Dipeptidase"/>
</dbReference>
<dbReference type="Proteomes" id="UP000064921">
    <property type="component" value="Chromosome"/>
</dbReference>
<dbReference type="STRING" id="121719.APZ00_18710"/>
<dbReference type="eggNOG" id="COG0624">
    <property type="taxonomic scope" value="Bacteria"/>
</dbReference>